<feature type="region of interest" description="Disordered" evidence="4">
    <location>
        <begin position="91"/>
        <end position="129"/>
    </location>
</feature>
<dbReference type="InterPro" id="IPR039041">
    <property type="entry name" value="Nav/unc-53"/>
</dbReference>
<dbReference type="Gene3D" id="3.40.50.300">
    <property type="entry name" value="P-loop containing nucleotide triphosphate hydrolases"/>
    <property type="match status" value="1"/>
</dbReference>
<evidence type="ECO:0008006" key="9">
    <source>
        <dbReference type="Google" id="ProtNLM"/>
    </source>
</evidence>
<feature type="compositionally biased region" description="Polar residues" evidence="4">
    <location>
        <begin position="97"/>
        <end position="112"/>
    </location>
</feature>
<dbReference type="SUPFAM" id="SSF52540">
    <property type="entry name" value="P-loop containing nucleoside triphosphate hydrolases"/>
    <property type="match status" value="1"/>
</dbReference>
<dbReference type="InterPro" id="IPR057126">
    <property type="entry name" value="NAV1-like_ubiquitin-like"/>
</dbReference>
<feature type="domain" description="Neuron navigator 1-like ubiquitin-like" evidence="5">
    <location>
        <begin position="260"/>
        <end position="341"/>
    </location>
</feature>
<dbReference type="Proteomes" id="UP001497623">
    <property type="component" value="Unassembled WGS sequence"/>
</dbReference>
<evidence type="ECO:0000256" key="3">
    <source>
        <dbReference type="SAM" id="Coils"/>
    </source>
</evidence>
<dbReference type="EMBL" id="CAXKWB010003604">
    <property type="protein sequence ID" value="CAL4069603.1"/>
    <property type="molecule type" value="Genomic_DNA"/>
</dbReference>
<feature type="region of interest" description="Disordered" evidence="4">
    <location>
        <begin position="650"/>
        <end position="671"/>
    </location>
</feature>
<comment type="similarity">
    <text evidence="1">Belongs to the Nav/unc-53 family.</text>
</comment>
<dbReference type="Pfam" id="PF23092">
    <property type="entry name" value="Ubiquitin_6"/>
    <property type="match status" value="1"/>
</dbReference>
<dbReference type="AlphaFoldDB" id="A0AAV2Q5D5"/>
<keyword evidence="2 3" id="KW-0175">Coiled coil</keyword>
<dbReference type="InterPro" id="IPR027417">
    <property type="entry name" value="P-loop_NTPase"/>
</dbReference>
<evidence type="ECO:0000256" key="1">
    <source>
        <dbReference type="ARBA" id="ARBA00006255"/>
    </source>
</evidence>
<organism evidence="7 8">
    <name type="scientific">Meganyctiphanes norvegica</name>
    <name type="common">Northern krill</name>
    <name type="synonym">Thysanopoda norvegica</name>
    <dbReference type="NCBI Taxonomy" id="48144"/>
    <lineage>
        <taxon>Eukaryota</taxon>
        <taxon>Metazoa</taxon>
        <taxon>Ecdysozoa</taxon>
        <taxon>Arthropoda</taxon>
        <taxon>Crustacea</taxon>
        <taxon>Multicrustacea</taxon>
        <taxon>Malacostraca</taxon>
        <taxon>Eumalacostraca</taxon>
        <taxon>Eucarida</taxon>
        <taxon>Euphausiacea</taxon>
        <taxon>Euphausiidae</taxon>
        <taxon>Meganyctiphanes</taxon>
    </lineage>
</organism>
<dbReference type="PANTHER" id="PTHR12784">
    <property type="entry name" value="STEERIN"/>
    <property type="match status" value="1"/>
</dbReference>
<sequence>GRLVRGSSVESVSSLSSACSATSNNSPHDKGDKSSKKKGWLRSSFTKAFSRGHKKSKQGSTGVESVSDVENWEQRYSPGILHQADRASLPSQLGDCSVSTSPSLQRTHSSGEAPSDCHSLAGSSWEDKDQEVDELRQELQKKDMMLTDIRLDALSSTHQLESLKETINKMRNEMVSLKNDNVRLQRIVVSKSLNSSLSSLPTSADDIERRCSTEDEIDIPDSTEVILIDPNDKDGIIVTISVLTGCHSEFEEYVDPIANNKDSVQECIIGAISVNSKTKWKILDDLVKQIYKEYILRIDPVSSLGLTDESITAYRVGELTRNYEDDPPELLPCGYLVGEINNLRIFLRGASINHVDILAFEALIPKSIMQRYVSLLSEHRRVILCGPSDTGKTYLANKLAQFIVRRMGAKPTPGTINTFNVEHKTDSDLRSYLSLVSHQCEDSSPDLPLVVILDNLHHAAAELADVLTDCLTTNYIRCPYIIGTMSQTTAHSTTDLQLQHNFRWVLMNNHMEPVKGLVGRIARRKLTEAEVENREKLPRLQQILDWLPKCWTHINKFLEKHSSTEVTIGPCLFVACPASIEESQVWFTDVWNYSLVPYLMEAVREGLQLYGNRTSWEDPTTWIRETYPWAQKSHIGPDSLLTLRPEDVGCDSLTPDSNDVKEEKPKNEIHGESDPLLSMLMRLQEAANYPSPQQELYTSIENLENAMESTL</sequence>
<evidence type="ECO:0000256" key="2">
    <source>
        <dbReference type="ARBA" id="ARBA00023054"/>
    </source>
</evidence>
<dbReference type="InterPro" id="IPR057568">
    <property type="entry name" value="CortBP2_NAV1-like_AAA_lid"/>
</dbReference>
<feature type="non-terminal residue" evidence="7">
    <location>
        <position position="1"/>
    </location>
</feature>
<proteinExistence type="inferred from homology"/>
<comment type="caution">
    <text evidence="7">The sequence shown here is derived from an EMBL/GenBank/DDBJ whole genome shotgun (WGS) entry which is preliminary data.</text>
</comment>
<feature type="compositionally biased region" description="Basic and acidic residues" evidence="4">
    <location>
        <begin position="658"/>
        <end position="671"/>
    </location>
</feature>
<evidence type="ECO:0000259" key="6">
    <source>
        <dbReference type="Pfam" id="PF25408"/>
    </source>
</evidence>
<reference evidence="7 8" key="1">
    <citation type="submission" date="2024-05" db="EMBL/GenBank/DDBJ databases">
        <authorList>
            <person name="Wallberg A."/>
        </authorList>
    </citation>
    <scope>NUCLEOTIDE SEQUENCE [LARGE SCALE GENOMIC DNA]</scope>
</reference>
<gene>
    <name evidence="7" type="ORF">MNOR_LOCUS7966</name>
</gene>
<feature type="domain" description="CortBP2/NAV1-like AAA+ ATPase lid" evidence="6">
    <location>
        <begin position="528"/>
        <end position="634"/>
    </location>
</feature>
<dbReference type="PANTHER" id="PTHR12784:SF28">
    <property type="entry name" value="PROTEIN SICKIE"/>
    <property type="match status" value="1"/>
</dbReference>
<feature type="region of interest" description="Disordered" evidence="4">
    <location>
        <begin position="1"/>
        <end position="68"/>
    </location>
</feature>
<evidence type="ECO:0000313" key="8">
    <source>
        <dbReference type="Proteomes" id="UP001497623"/>
    </source>
</evidence>
<keyword evidence="8" id="KW-1185">Reference proteome</keyword>
<name>A0AAV2Q5D5_MEGNR</name>
<feature type="coiled-coil region" evidence="3">
    <location>
        <begin position="153"/>
        <end position="187"/>
    </location>
</feature>
<dbReference type="Pfam" id="PF25408">
    <property type="entry name" value="AAA_lid_NAV1"/>
    <property type="match status" value="1"/>
</dbReference>
<evidence type="ECO:0000259" key="5">
    <source>
        <dbReference type="Pfam" id="PF23092"/>
    </source>
</evidence>
<accession>A0AAV2Q5D5</accession>
<feature type="compositionally biased region" description="Low complexity" evidence="4">
    <location>
        <begin position="7"/>
        <end position="26"/>
    </location>
</feature>
<evidence type="ECO:0000313" key="7">
    <source>
        <dbReference type="EMBL" id="CAL4069603.1"/>
    </source>
</evidence>
<protein>
    <recommendedName>
        <fullName evidence="9">Neuron navigator 2</fullName>
    </recommendedName>
</protein>
<dbReference type="GO" id="GO:0022008">
    <property type="term" value="P:neurogenesis"/>
    <property type="evidence" value="ECO:0007669"/>
    <property type="project" value="InterPro"/>
</dbReference>
<evidence type="ECO:0000256" key="4">
    <source>
        <dbReference type="SAM" id="MobiDB-lite"/>
    </source>
</evidence>